<keyword evidence="4" id="KW-0068">Autocatalytic cleavage</keyword>
<gene>
    <name evidence="9" type="ORF">LCGC14_1392250</name>
</gene>
<dbReference type="InterPro" id="IPR009010">
    <property type="entry name" value="Asp_de-COase-like_dom_sf"/>
</dbReference>
<evidence type="ECO:0000256" key="4">
    <source>
        <dbReference type="ARBA" id="ARBA00022813"/>
    </source>
</evidence>
<dbReference type="InterPro" id="IPR003190">
    <property type="entry name" value="Asp_decarbox"/>
</dbReference>
<evidence type="ECO:0000256" key="8">
    <source>
        <dbReference type="ARBA" id="ARBA00023317"/>
    </source>
</evidence>
<accession>A0A0F9MF46</accession>
<dbReference type="PIRSF" id="PIRSF006246">
    <property type="entry name" value="Asp_decarbox"/>
    <property type="match status" value="1"/>
</dbReference>
<comment type="caution">
    <text evidence="9">The sequence shown here is derived from an EMBL/GenBank/DDBJ whole genome shotgun (WGS) entry which is preliminary data.</text>
</comment>
<keyword evidence="3" id="KW-0210">Decarboxylase</keyword>
<dbReference type="HAMAP" id="MF_00446">
    <property type="entry name" value="PanD"/>
    <property type="match status" value="1"/>
</dbReference>
<reference evidence="9" key="1">
    <citation type="journal article" date="2015" name="Nature">
        <title>Complex archaea that bridge the gap between prokaryotes and eukaryotes.</title>
        <authorList>
            <person name="Spang A."/>
            <person name="Saw J.H."/>
            <person name="Jorgensen S.L."/>
            <person name="Zaremba-Niedzwiedzka K."/>
            <person name="Martijn J."/>
            <person name="Lind A.E."/>
            <person name="van Eijk R."/>
            <person name="Schleper C."/>
            <person name="Guy L."/>
            <person name="Ettema T.J."/>
        </authorList>
    </citation>
    <scope>NUCLEOTIDE SEQUENCE</scope>
</reference>
<evidence type="ECO:0000256" key="5">
    <source>
        <dbReference type="ARBA" id="ARBA00023145"/>
    </source>
</evidence>
<dbReference type="NCBIfam" id="TIGR00223">
    <property type="entry name" value="panD"/>
    <property type="match status" value="1"/>
</dbReference>
<dbReference type="GO" id="GO:0006523">
    <property type="term" value="P:alanine biosynthetic process"/>
    <property type="evidence" value="ECO:0007669"/>
    <property type="project" value="InterPro"/>
</dbReference>
<dbReference type="Pfam" id="PF02261">
    <property type="entry name" value="Asp_decarbox"/>
    <property type="match status" value="1"/>
</dbReference>
<protein>
    <recommendedName>
        <fullName evidence="10">Aspartate 1-decarboxylase</fullName>
    </recommendedName>
</protein>
<evidence type="ECO:0008006" key="10">
    <source>
        <dbReference type="Google" id="ProtNLM"/>
    </source>
</evidence>
<dbReference type="AlphaFoldDB" id="A0A0F9MF46"/>
<dbReference type="PANTHER" id="PTHR21012">
    <property type="entry name" value="ASPARTATE 1-DECARBOXYLASE"/>
    <property type="match status" value="1"/>
</dbReference>
<keyword evidence="7" id="KW-0704">Schiff base</keyword>
<evidence type="ECO:0000256" key="6">
    <source>
        <dbReference type="ARBA" id="ARBA00023239"/>
    </source>
</evidence>
<dbReference type="Gene3D" id="2.40.40.20">
    <property type="match status" value="1"/>
</dbReference>
<keyword evidence="6" id="KW-0456">Lyase</keyword>
<dbReference type="GO" id="GO:0005829">
    <property type="term" value="C:cytosol"/>
    <property type="evidence" value="ECO:0007669"/>
    <property type="project" value="TreeGrafter"/>
</dbReference>
<proteinExistence type="inferred from homology"/>
<dbReference type="EMBL" id="LAZR01009012">
    <property type="protein sequence ID" value="KKM75235.1"/>
    <property type="molecule type" value="Genomic_DNA"/>
</dbReference>
<evidence type="ECO:0000313" key="9">
    <source>
        <dbReference type="EMBL" id="KKM75235.1"/>
    </source>
</evidence>
<evidence type="ECO:0000256" key="1">
    <source>
        <dbReference type="ARBA" id="ARBA00022490"/>
    </source>
</evidence>
<keyword evidence="5" id="KW-0865">Zymogen</keyword>
<evidence type="ECO:0000256" key="7">
    <source>
        <dbReference type="ARBA" id="ARBA00023270"/>
    </source>
</evidence>
<keyword evidence="8" id="KW-0670">Pyruvate</keyword>
<evidence type="ECO:0000256" key="3">
    <source>
        <dbReference type="ARBA" id="ARBA00022793"/>
    </source>
</evidence>
<dbReference type="PANTHER" id="PTHR21012:SF0">
    <property type="entry name" value="ASPARTATE 1-DECARBOXYLASE"/>
    <property type="match status" value="1"/>
</dbReference>
<dbReference type="SUPFAM" id="SSF50692">
    <property type="entry name" value="ADC-like"/>
    <property type="match status" value="1"/>
</dbReference>
<dbReference type="GO" id="GO:0004068">
    <property type="term" value="F:aspartate 1-decarboxylase activity"/>
    <property type="evidence" value="ECO:0007669"/>
    <property type="project" value="InterPro"/>
</dbReference>
<name>A0A0F9MF46_9ZZZZ</name>
<sequence length="117" mass="13070">MLRTLYKSKIHRATVTQVELNYEGSITIDAELIEAADILAGERLEVFNLNNGERFSTYAIEGERKSGIICVNGAAARLAQVGDKVIIISYVLLNDEEAKGLKSKVIFVDERNRLKKE</sequence>
<dbReference type="CDD" id="cd06919">
    <property type="entry name" value="Asp_decarbox"/>
    <property type="match status" value="1"/>
</dbReference>
<organism evidence="9">
    <name type="scientific">marine sediment metagenome</name>
    <dbReference type="NCBI Taxonomy" id="412755"/>
    <lineage>
        <taxon>unclassified sequences</taxon>
        <taxon>metagenomes</taxon>
        <taxon>ecological metagenomes</taxon>
    </lineage>
</organism>
<dbReference type="GO" id="GO:0015940">
    <property type="term" value="P:pantothenate biosynthetic process"/>
    <property type="evidence" value="ECO:0007669"/>
    <property type="project" value="UniProtKB-KW"/>
</dbReference>
<keyword evidence="1" id="KW-0963">Cytoplasm</keyword>
<keyword evidence="2" id="KW-0566">Pantothenate biosynthesis</keyword>
<evidence type="ECO:0000256" key="2">
    <source>
        <dbReference type="ARBA" id="ARBA00022655"/>
    </source>
</evidence>